<dbReference type="PANTHER" id="PTHR43555">
    <property type="entry name" value="PHOSPHORIBOSYLFORMYLGLYCINAMIDINE SYNTHASE SUBUNIT PURL"/>
    <property type="match status" value="1"/>
</dbReference>
<dbReference type="Pfam" id="PF02769">
    <property type="entry name" value="AIRS_C"/>
    <property type="match status" value="1"/>
</dbReference>
<dbReference type="GO" id="GO:0006189">
    <property type="term" value="P:'de novo' IMP biosynthetic process"/>
    <property type="evidence" value="ECO:0007669"/>
    <property type="project" value="InterPro"/>
</dbReference>
<gene>
    <name evidence="4" type="ORF">LCGC14_2976650</name>
</gene>
<dbReference type="GO" id="GO:0004642">
    <property type="term" value="F:phosphoribosylformylglycinamidine synthase activity"/>
    <property type="evidence" value="ECO:0007669"/>
    <property type="project" value="InterPro"/>
</dbReference>
<evidence type="ECO:0000256" key="1">
    <source>
        <dbReference type="SAM" id="MobiDB-lite"/>
    </source>
</evidence>
<dbReference type="InterPro" id="IPR006073">
    <property type="entry name" value="GTP-bd"/>
</dbReference>
<dbReference type="Gene3D" id="3.40.50.300">
    <property type="entry name" value="P-loop containing nucleotide triphosphate hydrolases"/>
    <property type="match status" value="1"/>
</dbReference>
<feature type="compositionally biased region" description="Basic and acidic residues" evidence="1">
    <location>
        <begin position="1"/>
        <end position="10"/>
    </location>
</feature>
<dbReference type="PANTHER" id="PTHR43555:SF1">
    <property type="entry name" value="PHOSPHORIBOSYLFORMYLGLYCINAMIDINE SYNTHASE SUBUNIT PURL"/>
    <property type="match status" value="1"/>
</dbReference>
<dbReference type="Gene3D" id="3.90.650.10">
    <property type="entry name" value="PurM-like C-terminal domain"/>
    <property type="match status" value="1"/>
</dbReference>
<dbReference type="InterPro" id="IPR036676">
    <property type="entry name" value="PurM-like_C_sf"/>
</dbReference>
<dbReference type="PRINTS" id="PR00326">
    <property type="entry name" value="GTP1OBG"/>
</dbReference>
<reference evidence="4" key="1">
    <citation type="journal article" date="2015" name="Nature">
        <title>Complex archaea that bridge the gap between prokaryotes and eukaryotes.</title>
        <authorList>
            <person name="Spang A."/>
            <person name="Saw J.H."/>
            <person name="Jorgensen S.L."/>
            <person name="Zaremba-Niedzwiedzka K."/>
            <person name="Martijn J."/>
            <person name="Lind A.E."/>
            <person name="van Eijk R."/>
            <person name="Schleper C."/>
            <person name="Guy L."/>
            <person name="Ettema T.J."/>
        </authorList>
    </citation>
    <scope>NUCLEOTIDE SEQUENCE</scope>
</reference>
<accession>A0A0F8ZFC3</accession>
<feature type="domain" description="PurM-like C-terminal" evidence="3">
    <location>
        <begin position="5"/>
        <end position="133"/>
    </location>
</feature>
<dbReference type="InterPro" id="IPR005225">
    <property type="entry name" value="Small_GTP-bd"/>
</dbReference>
<evidence type="ECO:0000313" key="4">
    <source>
        <dbReference type="EMBL" id="KKK65189.1"/>
    </source>
</evidence>
<dbReference type="InterPro" id="IPR027417">
    <property type="entry name" value="P-loop_NTPase"/>
</dbReference>
<proteinExistence type="predicted"/>
<feature type="region of interest" description="Disordered" evidence="1">
    <location>
        <begin position="1"/>
        <end position="22"/>
    </location>
</feature>
<dbReference type="GO" id="GO:0005525">
    <property type="term" value="F:GTP binding"/>
    <property type="evidence" value="ECO:0007669"/>
    <property type="project" value="InterPro"/>
</dbReference>
<name>A0A0F8ZFC3_9ZZZZ</name>
<evidence type="ECO:0000259" key="3">
    <source>
        <dbReference type="Pfam" id="PF02769"/>
    </source>
</evidence>
<dbReference type="AlphaFoldDB" id="A0A0F8ZFC3"/>
<dbReference type="InterPro" id="IPR010918">
    <property type="entry name" value="PurM-like_C_dom"/>
</dbReference>
<dbReference type="InterPro" id="IPR010074">
    <property type="entry name" value="PRibForGlyAmidine_synth_PurL"/>
</dbReference>
<evidence type="ECO:0008006" key="5">
    <source>
        <dbReference type="Google" id="ProtNLM"/>
    </source>
</evidence>
<organism evidence="4">
    <name type="scientific">marine sediment metagenome</name>
    <dbReference type="NCBI Taxonomy" id="412755"/>
    <lineage>
        <taxon>unclassified sequences</taxon>
        <taxon>metagenomes</taxon>
        <taxon>ecological metagenomes</taxon>
    </lineage>
</organism>
<feature type="domain" description="G" evidence="2">
    <location>
        <begin position="166"/>
        <end position="284"/>
    </location>
</feature>
<sequence>VGGRTGRDGIHGATFSSGELTHEHETEFSHAVQIGNAITEKKMLDCMLQARDAGLYTAITDCGAGGLSSAVGEMGQKIGAEVHLDRVPLKYAGLSYPEIWISEAQERMVLGVPQQNVKPILKIFADEGVELARPADLADRARGVGRELTGALDSAGTWAPGSAEPTVAITGRPNAGKSSLLNALSGMDRAIVSAMAGTTRDVLTAPAELGDGMEVLLLDAAGLDAAADPLTRAAHAAATEAVSSADAVLLVIDAADPDIPADAALLAEVRRLNPRAPLLAVANKTDLNPDVADAARRLGLALLPVSALTGAGLDELRAALADALADASPPRPAGLGLHERQRERIASAAGAAARAGYKRSVRGRERFAYT</sequence>
<dbReference type="EMBL" id="LAZR01060676">
    <property type="protein sequence ID" value="KKK65189.1"/>
    <property type="molecule type" value="Genomic_DNA"/>
</dbReference>
<dbReference type="NCBIfam" id="TIGR00231">
    <property type="entry name" value="small_GTP"/>
    <property type="match status" value="1"/>
</dbReference>
<dbReference type="SUPFAM" id="SSF56042">
    <property type="entry name" value="PurM C-terminal domain-like"/>
    <property type="match status" value="1"/>
</dbReference>
<comment type="caution">
    <text evidence="4">The sequence shown here is derived from an EMBL/GenBank/DDBJ whole genome shotgun (WGS) entry which is preliminary data.</text>
</comment>
<feature type="non-terminal residue" evidence="4">
    <location>
        <position position="370"/>
    </location>
</feature>
<evidence type="ECO:0000259" key="2">
    <source>
        <dbReference type="Pfam" id="PF01926"/>
    </source>
</evidence>
<protein>
    <recommendedName>
        <fullName evidence="5">TrmE-type G domain-containing protein</fullName>
    </recommendedName>
</protein>
<feature type="non-terminal residue" evidence="4">
    <location>
        <position position="1"/>
    </location>
</feature>
<dbReference type="SUPFAM" id="SSF52540">
    <property type="entry name" value="P-loop containing nucleoside triphosphate hydrolases"/>
    <property type="match status" value="1"/>
</dbReference>
<dbReference type="Pfam" id="PF01926">
    <property type="entry name" value="MMR_HSR1"/>
    <property type="match status" value="1"/>
</dbReference>